<dbReference type="GO" id="GO:0046872">
    <property type="term" value="F:metal ion binding"/>
    <property type="evidence" value="ECO:0007669"/>
    <property type="project" value="UniProtKB-KW"/>
</dbReference>
<proteinExistence type="predicted"/>
<dbReference type="AlphaFoldDB" id="A0AAD5X004"/>
<evidence type="ECO:0000259" key="6">
    <source>
        <dbReference type="PROSITE" id="PS50023"/>
    </source>
</evidence>
<gene>
    <name evidence="7" type="ORF">HK097_003545</name>
</gene>
<evidence type="ECO:0000313" key="8">
    <source>
        <dbReference type="Proteomes" id="UP001212841"/>
    </source>
</evidence>
<keyword evidence="1 4" id="KW-0479">Metal-binding</keyword>
<feature type="domain" description="LIM zinc-binding" evidence="6">
    <location>
        <begin position="21"/>
        <end position="84"/>
    </location>
</feature>
<reference evidence="7" key="1">
    <citation type="submission" date="2020-05" db="EMBL/GenBank/DDBJ databases">
        <title>Phylogenomic resolution of chytrid fungi.</title>
        <authorList>
            <person name="Stajich J.E."/>
            <person name="Amses K."/>
            <person name="Simmons R."/>
            <person name="Seto K."/>
            <person name="Myers J."/>
            <person name="Bonds A."/>
            <person name="Quandt C.A."/>
            <person name="Barry K."/>
            <person name="Liu P."/>
            <person name="Grigoriev I."/>
            <person name="Longcore J.E."/>
            <person name="James T.Y."/>
        </authorList>
    </citation>
    <scope>NUCLEOTIDE SEQUENCE</scope>
    <source>
        <strain evidence="7">JEL0318</strain>
    </source>
</reference>
<dbReference type="EMBL" id="JADGJD010001842">
    <property type="protein sequence ID" value="KAJ3037331.1"/>
    <property type="molecule type" value="Genomic_DNA"/>
</dbReference>
<dbReference type="GO" id="GO:0045216">
    <property type="term" value="P:cell-cell junction organization"/>
    <property type="evidence" value="ECO:0007669"/>
    <property type="project" value="TreeGrafter"/>
</dbReference>
<organism evidence="7 8">
    <name type="scientific">Rhizophlyctis rosea</name>
    <dbReference type="NCBI Taxonomy" id="64517"/>
    <lineage>
        <taxon>Eukaryota</taxon>
        <taxon>Fungi</taxon>
        <taxon>Fungi incertae sedis</taxon>
        <taxon>Chytridiomycota</taxon>
        <taxon>Chytridiomycota incertae sedis</taxon>
        <taxon>Chytridiomycetes</taxon>
        <taxon>Rhizophlyctidales</taxon>
        <taxon>Rhizophlyctidaceae</taxon>
        <taxon>Rhizophlyctis</taxon>
    </lineage>
</organism>
<dbReference type="SUPFAM" id="SSF57716">
    <property type="entry name" value="Glucocorticoid receptor-like (DNA-binding domain)"/>
    <property type="match status" value="1"/>
</dbReference>
<accession>A0AAD5X004</accession>
<dbReference type="Gene3D" id="2.10.110.10">
    <property type="entry name" value="Cysteine Rich Protein"/>
    <property type="match status" value="1"/>
</dbReference>
<dbReference type="PANTHER" id="PTHR24210">
    <property type="entry name" value="LIM DOMAIN-CONTAINING PROTEIN"/>
    <property type="match status" value="1"/>
</dbReference>
<dbReference type="GO" id="GO:2001046">
    <property type="term" value="P:positive regulation of integrin-mediated signaling pathway"/>
    <property type="evidence" value="ECO:0007669"/>
    <property type="project" value="TreeGrafter"/>
</dbReference>
<evidence type="ECO:0000256" key="2">
    <source>
        <dbReference type="ARBA" id="ARBA00022833"/>
    </source>
</evidence>
<sequence length="125" mass="14494">MFWEYAGKPYCEYHYHELTGEVCGFCHEPVSGKVVTALYRQWCERHFACHACQKPLATPEQQHPFMDVDFRPFCKRCFECLSVDVRKQLNKYGEIDRKAEKEGLGGAKKREKKKEEGGVKTIGKG</sequence>
<dbReference type="InterPro" id="IPR017351">
    <property type="entry name" value="PINCH-1-4-like"/>
</dbReference>
<dbReference type="Pfam" id="PF00412">
    <property type="entry name" value="LIM"/>
    <property type="match status" value="1"/>
</dbReference>
<keyword evidence="2 4" id="KW-0862">Zinc</keyword>
<dbReference type="Proteomes" id="UP001212841">
    <property type="component" value="Unassembled WGS sequence"/>
</dbReference>
<evidence type="ECO:0000313" key="7">
    <source>
        <dbReference type="EMBL" id="KAJ3037331.1"/>
    </source>
</evidence>
<comment type="caution">
    <text evidence="7">The sequence shown here is derived from an EMBL/GenBank/DDBJ whole genome shotgun (WGS) entry which is preliminary data.</text>
</comment>
<keyword evidence="8" id="KW-1185">Reference proteome</keyword>
<dbReference type="PANTHER" id="PTHR24210:SF0">
    <property type="entry name" value="LIM DOMAIN-CONTAINING PROTEIN"/>
    <property type="match status" value="1"/>
</dbReference>
<dbReference type="InterPro" id="IPR001781">
    <property type="entry name" value="Znf_LIM"/>
</dbReference>
<dbReference type="PROSITE" id="PS50023">
    <property type="entry name" value="LIM_DOMAIN_2"/>
    <property type="match status" value="1"/>
</dbReference>
<evidence type="ECO:0000256" key="5">
    <source>
        <dbReference type="SAM" id="MobiDB-lite"/>
    </source>
</evidence>
<feature type="region of interest" description="Disordered" evidence="5">
    <location>
        <begin position="102"/>
        <end position="125"/>
    </location>
</feature>
<dbReference type="GO" id="GO:0098609">
    <property type="term" value="P:cell-cell adhesion"/>
    <property type="evidence" value="ECO:0007669"/>
    <property type="project" value="TreeGrafter"/>
</dbReference>
<dbReference type="GO" id="GO:1900026">
    <property type="term" value="P:positive regulation of substrate adhesion-dependent cell spreading"/>
    <property type="evidence" value="ECO:0007669"/>
    <property type="project" value="TreeGrafter"/>
</dbReference>
<evidence type="ECO:0000256" key="1">
    <source>
        <dbReference type="ARBA" id="ARBA00022723"/>
    </source>
</evidence>
<evidence type="ECO:0000256" key="3">
    <source>
        <dbReference type="ARBA" id="ARBA00023038"/>
    </source>
</evidence>
<keyword evidence="3 4" id="KW-0440">LIM domain</keyword>
<evidence type="ECO:0000256" key="4">
    <source>
        <dbReference type="PROSITE-ProRule" id="PRU00125"/>
    </source>
</evidence>
<protein>
    <recommendedName>
        <fullName evidence="6">LIM zinc-binding domain-containing protein</fullName>
    </recommendedName>
</protein>
<name>A0AAD5X004_9FUNG</name>
<dbReference type="GO" id="GO:0005737">
    <property type="term" value="C:cytoplasm"/>
    <property type="evidence" value="ECO:0007669"/>
    <property type="project" value="TreeGrafter"/>
</dbReference>
<dbReference type="SMART" id="SM00132">
    <property type="entry name" value="LIM"/>
    <property type="match status" value="1"/>
</dbReference>